<organism evidence="1 2">
    <name type="scientific">Hyalomma asiaticum</name>
    <name type="common">Tick</name>
    <dbReference type="NCBI Taxonomy" id="266040"/>
    <lineage>
        <taxon>Eukaryota</taxon>
        <taxon>Metazoa</taxon>
        <taxon>Ecdysozoa</taxon>
        <taxon>Arthropoda</taxon>
        <taxon>Chelicerata</taxon>
        <taxon>Arachnida</taxon>
        <taxon>Acari</taxon>
        <taxon>Parasitiformes</taxon>
        <taxon>Ixodida</taxon>
        <taxon>Ixodoidea</taxon>
        <taxon>Ixodidae</taxon>
        <taxon>Hyalomminae</taxon>
        <taxon>Hyalomma</taxon>
    </lineage>
</organism>
<dbReference type="EMBL" id="CM023485">
    <property type="protein sequence ID" value="KAH6929884.1"/>
    <property type="molecule type" value="Genomic_DNA"/>
</dbReference>
<protein>
    <submittedName>
        <fullName evidence="1">Uncharacterized protein</fullName>
    </submittedName>
</protein>
<comment type="caution">
    <text evidence="1">The sequence shown here is derived from an EMBL/GenBank/DDBJ whole genome shotgun (WGS) entry which is preliminary data.</text>
</comment>
<accession>A0ACB7S801</accession>
<evidence type="ECO:0000313" key="2">
    <source>
        <dbReference type="Proteomes" id="UP000821845"/>
    </source>
</evidence>
<reference evidence="1" key="1">
    <citation type="submission" date="2020-05" db="EMBL/GenBank/DDBJ databases">
        <title>Large-scale comparative analyses of tick genomes elucidate their genetic diversity and vector capacities.</title>
        <authorList>
            <person name="Jia N."/>
            <person name="Wang J."/>
            <person name="Shi W."/>
            <person name="Du L."/>
            <person name="Sun Y."/>
            <person name="Zhan W."/>
            <person name="Jiang J."/>
            <person name="Wang Q."/>
            <person name="Zhang B."/>
            <person name="Ji P."/>
            <person name="Sakyi L.B."/>
            <person name="Cui X."/>
            <person name="Yuan T."/>
            <person name="Jiang B."/>
            <person name="Yang W."/>
            <person name="Lam T.T.-Y."/>
            <person name="Chang Q."/>
            <person name="Ding S."/>
            <person name="Wang X."/>
            <person name="Zhu J."/>
            <person name="Ruan X."/>
            <person name="Zhao L."/>
            <person name="Wei J."/>
            <person name="Que T."/>
            <person name="Du C."/>
            <person name="Cheng J."/>
            <person name="Dai P."/>
            <person name="Han X."/>
            <person name="Huang E."/>
            <person name="Gao Y."/>
            <person name="Liu J."/>
            <person name="Shao H."/>
            <person name="Ye R."/>
            <person name="Li L."/>
            <person name="Wei W."/>
            <person name="Wang X."/>
            <person name="Wang C."/>
            <person name="Yang T."/>
            <person name="Huo Q."/>
            <person name="Li W."/>
            <person name="Guo W."/>
            <person name="Chen H."/>
            <person name="Zhou L."/>
            <person name="Ni X."/>
            <person name="Tian J."/>
            <person name="Zhou Y."/>
            <person name="Sheng Y."/>
            <person name="Liu T."/>
            <person name="Pan Y."/>
            <person name="Xia L."/>
            <person name="Li J."/>
            <person name="Zhao F."/>
            <person name="Cao W."/>
        </authorList>
    </citation>
    <scope>NUCLEOTIDE SEQUENCE</scope>
    <source>
        <strain evidence="1">Hyas-2018</strain>
    </source>
</reference>
<evidence type="ECO:0000313" key="1">
    <source>
        <dbReference type="EMBL" id="KAH6929884.1"/>
    </source>
</evidence>
<name>A0ACB7S801_HYAAI</name>
<sequence length="163" mass="18099">MRGPGAFAPSFPAYGGLLSWDWATGGTSGGSALFALLSLCRDETRHPAGSRADGRARCVTRVRCLTPVLSHCRPPGQVTSRERSWTLRRSYDNFRLLDEQLHRCVYDRQHSRLPELPDPADLPQEPQDREVGGLATLVLFTLASDAGLIRVGNTYWQTLRPSH</sequence>
<gene>
    <name evidence="1" type="ORF">HPB50_006605</name>
</gene>
<proteinExistence type="predicted"/>
<keyword evidence="2" id="KW-1185">Reference proteome</keyword>
<dbReference type="Proteomes" id="UP000821845">
    <property type="component" value="Chromosome 5"/>
</dbReference>